<comment type="caution">
    <text evidence="1">The sequence shown here is derived from an EMBL/GenBank/DDBJ whole genome shotgun (WGS) entry which is preliminary data.</text>
</comment>
<proteinExistence type="predicted"/>
<evidence type="ECO:0000313" key="2">
    <source>
        <dbReference type="Proteomes" id="UP001177021"/>
    </source>
</evidence>
<reference evidence="1" key="1">
    <citation type="submission" date="2023-10" db="EMBL/GenBank/DDBJ databases">
        <authorList>
            <person name="Rodriguez Cubillos JULIANA M."/>
            <person name="De Vega J."/>
        </authorList>
    </citation>
    <scope>NUCLEOTIDE SEQUENCE</scope>
</reference>
<protein>
    <submittedName>
        <fullName evidence="1">Uncharacterized protein</fullName>
    </submittedName>
</protein>
<dbReference type="Proteomes" id="UP001177021">
    <property type="component" value="Unassembled WGS sequence"/>
</dbReference>
<name>A0ACB0JPN8_TRIPR</name>
<gene>
    <name evidence="1" type="ORF">MILVUS5_LOCUS14352</name>
</gene>
<dbReference type="EMBL" id="CASHSV030000076">
    <property type="protein sequence ID" value="CAJ2645462.1"/>
    <property type="molecule type" value="Genomic_DNA"/>
</dbReference>
<sequence length="1403" mass="158344">MVVISDDEEGDDGVEEHEEDSIRVEEVQVGGCPTKEVTVDNNGGKQKDGAQSNVIAEAAGPWTVVAKPRRSRKLAKVHDENHGVKTNMGSRFSILGEDQDHHDEAQFKEVNGDIISKTNEDANNKEIISTNKNKKGNDARINASGSTKGSHVRSDIINQHKSQASIGKNIKDNRLATRRASPFKGKSGAVFKKGAENLVELLLNQKEKEKYEVTRGKNTEVGDMTITGEMRENLWEQKGVTNTAEMGDVDVDKRETLVLGQAKVSLPNMSRPPNLHGTPAPIMQVGESENAYMEGENFVDASEHEVEADSTAMDFVPETPGLNNTAFYRYCKQYVNTHCPVMVVFMETRCEPEKLRRTISLLGFDGFVATEVHGYAGGIVVGWKEEYMKVQIVCRKFQYMHLKTTFHNGKECNGKWVDDVGTLQSMVNEFYQKLFSNPEDEWHWYQTALTYPRLDDAVVAQLSDSIEDLEVRKALFDMSPWKAPGPDGYPAGFYQQAWETVGPSVIEFVKDVWVRPHALCDINHTDICLIPKVAQPEYVNQFRPISLCNTLYKLVSKVVVNRLKEFIPTIVSPFQTGFVPGRSIHENVVVAAEIVHSMNKMTGNKGCFAIKVDLAKAYDMLRWDFIHSTLQEVGLPKSMVDIMMYGITSVKTNVKWHGNRAEYFKPRRGIRQGDPMSPYIFVICMDKLSHLISHSVAEGKWKGIQTGRTGPTISHLMFADDLLLFGQANIVQLQCVMQILKEFCALSGQQVSIEKTSIMFSKNVKNDLRAELRSISGFRVATNLGKYLGVPLTGKAPKRVDFQYVITQLQNKLSAWKAKNLSFAGRVSLAKSVMEAIPIYPMMTTSIPLSVVKEAQRLQRGFIWGETSEGRKYHAVSWEIATKPKSLGGLGLRRLDVMNRACLMKLGWDLSRGSNGMWCAVLRGKYGRGVTDMMKVSAKTADSSLWKNLVQLMPWIEAHYCRSIGNGRTTHAWTVPWIDPGLRVMDLDVNIPDHVLHAKVADLIDARGCWNWDSLQWLPTSVLQKLVAIPPPEDAQDDDINYWPAGKHGNFTVASAYNILADINCQHNNTTWNIVWKIQACERVRAFVWLLKHGRMLTHYRMSKMNLGLPFCTFCEDEIETELHVLRDCSKSMQVWLNIVHDSSREVFFNADFQQWINMNLHGDIQGVDVNNWQSYWAIACHALWTWRNKEKHDDSFNRPYRPHLVIKQYMTEYEKSSQVDHNVVVLPRVMRQIGWCPPSEGWIIINTDGAKKENHYSGCGGIVRGNSAEWCGGFAKGLGACSVEMAELWGAWEGLQYTWNLGFRRVELHLDSMVVVNMLVKKKGGHPEGWSLCKKILRILQFDWEVKIRHTYREANLCADALANIGCGLGDTVIFYESCPTQIRHLFALDAAGTTVSRLVSL</sequence>
<evidence type="ECO:0000313" key="1">
    <source>
        <dbReference type="EMBL" id="CAJ2645462.1"/>
    </source>
</evidence>
<keyword evidence="2" id="KW-1185">Reference proteome</keyword>
<accession>A0ACB0JPN8</accession>
<organism evidence="1 2">
    <name type="scientific">Trifolium pratense</name>
    <name type="common">Red clover</name>
    <dbReference type="NCBI Taxonomy" id="57577"/>
    <lineage>
        <taxon>Eukaryota</taxon>
        <taxon>Viridiplantae</taxon>
        <taxon>Streptophyta</taxon>
        <taxon>Embryophyta</taxon>
        <taxon>Tracheophyta</taxon>
        <taxon>Spermatophyta</taxon>
        <taxon>Magnoliopsida</taxon>
        <taxon>eudicotyledons</taxon>
        <taxon>Gunneridae</taxon>
        <taxon>Pentapetalae</taxon>
        <taxon>rosids</taxon>
        <taxon>fabids</taxon>
        <taxon>Fabales</taxon>
        <taxon>Fabaceae</taxon>
        <taxon>Papilionoideae</taxon>
        <taxon>50 kb inversion clade</taxon>
        <taxon>NPAAA clade</taxon>
        <taxon>Hologalegina</taxon>
        <taxon>IRL clade</taxon>
        <taxon>Trifolieae</taxon>
        <taxon>Trifolium</taxon>
    </lineage>
</organism>